<accession>A0AAE3ZZQ6</accession>
<name>A0AAE3ZZQ6_9ACTN</name>
<proteinExistence type="predicted"/>
<sequence length="169" mass="17483">MRRPISAAIAGVMLAIAGGTAAHATPGPGTGWHRVPTPPFDLPAGYRCDFPVHAVAVVDEVYYRTLVAKPDGSPRLEAATGPLVLRLTNVDTGATVDADAGGSSTSTYHDDGGRTIHSAGPILLGAGEAGTLARGLYVVDGLYRIDLRPDGYRGLTGHYTTDDLCAKLS</sequence>
<evidence type="ECO:0000313" key="3">
    <source>
        <dbReference type="Proteomes" id="UP001183629"/>
    </source>
</evidence>
<protein>
    <submittedName>
        <fullName evidence="2">Uncharacterized protein</fullName>
    </submittedName>
</protein>
<keyword evidence="1" id="KW-0732">Signal</keyword>
<keyword evidence="3" id="KW-1185">Reference proteome</keyword>
<organism evidence="2 3">
    <name type="scientific">Catenuloplanes niger</name>
    <dbReference type="NCBI Taxonomy" id="587534"/>
    <lineage>
        <taxon>Bacteria</taxon>
        <taxon>Bacillati</taxon>
        <taxon>Actinomycetota</taxon>
        <taxon>Actinomycetes</taxon>
        <taxon>Micromonosporales</taxon>
        <taxon>Micromonosporaceae</taxon>
        <taxon>Catenuloplanes</taxon>
    </lineage>
</organism>
<dbReference type="AlphaFoldDB" id="A0AAE3ZZQ6"/>
<feature type="chain" id="PRO_5042068147" evidence="1">
    <location>
        <begin position="25"/>
        <end position="169"/>
    </location>
</feature>
<comment type="caution">
    <text evidence="2">The sequence shown here is derived from an EMBL/GenBank/DDBJ whole genome shotgun (WGS) entry which is preliminary data.</text>
</comment>
<feature type="signal peptide" evidence="1">
    <location>
        <begin position="1"/>
        <end position="24"/>
    </location>
</feature>
<dbReference type="RefSeq" id="WP_310429267.1">
    <property type="nucleotide sequence ID" value="NZ_JAVDYC010000001.1"/>
</dbReference>
<gene>
    <name evidence="2" type="ORF">J2S44_008489</name>
</gene>
<reference evidence="2 3" key="1">
    <citation type="submission" date="2023-07" db="EMBL/GenBank/DDBJ databases">
        <title>Sequencing the genomes of 1000 actinobacteria strains.</title>
        <authorList>
            <person name="Klenk H.-P."/>
        </authorList>
    </citation>
    <scope>NUCLEOTIDE SEQUENCE [LARGE SCALE GENOMIC DNA]</scope>
    <source>
        <strain evidence="2 3">DSM 44711</strain>
    </source>
</reference>
<dbReference type="Proteomes" id="UP001183629">
    <property type="component" value="Unassembled WGS sequence"/>
</dbReference>
<dbReference type="EMBL" id="JAVDYC010000001">
    <property type="protein sequence ID" value="MDR7328239.1"/>
    <property type="molecule type" value="Genomic_DNA"/>
</dbReference>
<evidence type="ECO:0000256" key="1">
    <source>
        <dbReference type="SAM" id="SignalP"/>
    </source>
</evidence>
<evidence type="ECO:0000313" key="2">
    <source>
        <dbReference type="EMBL" id="MDR7328239.1"/>
    </source>
</evidence>